<dbReference type="VEuPathDB" id="FungiDB:L203_04402"/>
<feature type="region of interest" description="Disordered" evidence="1">
    <location>
        <begin position="1"/>
        <end position="63"/>
    </location>
</feature>
<dbReference type="RefSeq" id="XP_066066783.1">
    <property type="nucleotide sequence ID" value="XM_066210686.1"/>
</dbReference>
<feature type="compositionally biased region" description="Polar residues" evidence="1">
    <location>
        <begin position="50"/>
        <end position="63"/>
    </location>
</feature>
<accession>A0A1E3ICE1</accession>
<evidence type="ECO:0000256" key="1">
    <source>
        <dbReference type="SAM" id="MobiDB-lite"/>
    </source>
</evidence>
<gene>
    <name evidence="2" type="ORF">L203_101241</name>
</gene>
<dbReference type="KEGG" id="cdep:91085455"/>
<protein>
    <submittedName>
        <fullName evidence="2">Uncharacterized protein</fullName>
    </submittedName>
</protein>
<name>A0A1E3ICE1_9TREE</name>
<organism evidence="2 3">
    <name type="scientific">Cryptococcus depauperatus CBS 7841</name>
    <dbReference type="NCBI Taxonomy" id="1295531"/>
    <lineage>
        <taxon>Eukaryota</taxon>
        <taxon>Fungi</taxon>
        <taxon>Dikarya</taxon>
        <taxon>Basidiomycota</taxon>
        <taxon>Agaricomycotina</taxon>
        <taxon>Tremellomycetes</taxon>
        <taxon>Tremellales</taxon>
        <taxon>Cryptococcaceae</taxon>
        <taxon>Cryptococcus</taxon>
    </lineage>
</organism>
<reference evidence="2" key="3">
    <citation type="submission" date="2024-01" db="EMBL/GenBank/DDBJ databases">
        <authorList>
            <person name="Coelho M.A."/>
            <person name="David-Palma M."/>
            <person name="Shea T."/>
            <person name="Sun S."/>
            <person name="Cuomo C.A."/>
            <person name="Heitman J."/>
        </authorList>
    </citation>
    <scope>NUCLEOTIDE SEQUENCE</scope>
    <source>
        <strain evidence="2">CBS 7841</strain>
    </source>
</reference>
<reference evidence="2" key="2">
    <citation type="journal article" date="2022" name="Elife">
        <title>Obligate sexual reproduction of a homothallic fungus closely related to the Cryptococcus pathogenic species complex.</title>
        <authorList>
            <person name="Passer A.R."/>
            <person name="Clancey S.A."/>
            <person name="Shea T."/>
            <person name="David-Palma M."/>
            <person name="Averette A.F."/>
            <person name="Boekhout T."/>
            <person name="Porcel B.M."/>
            <person name="Nowrousian M."/>
            <person name="Cuomo C.A."/>
            <person name="Sun S."/>
            <person name="Heitman J."/>
            <person name="Coelho M.A."/>
        </authorList>
    </citation>
    <scope>NUCLEOTIDE SEQUENCE</scope>
    <source>
        <strain evidence="2">CBS 7841</strain>
    </source>
</reference>
<evidence type="ECO:0000313" key="3">
    <source>
        <dbReference type="Proteomes" id="UP000094043"/>
    </source>
</evidence>
<keyword evidence="3" id="KW-1185">Reference proteome</keyword>
<dbReference type="EMBL" id="CP143785">
    <property type="protein sequence ID" value="WVN86083.1"/>
    <property type="molecule type" value="Genomic_DNA"/>
</dbReference>
<dbReference type="AlphaFoldDB" id="A0A1E3ICE1"/>
<proteinExistence type="predicted"/>
<reference evidence="2" key="1">
    <citation type="submission" date="2016-06" db="EMBL/GenBank/DDBJ databases">
        <authorList>
            <person name="Cuomo C."/>
            <person name="Litvintseva A."/>
            <person name="Heitman J."/>
            <person name="Chen Y."/>
            <person name="Sun S."/>
            <person name="Springer D."/>
            <person name="Dromer F."/>
            <person name="Young S."/>
            <person name="Zeng Q."/>
            <person name="Chapman S."/>
            <person name="Gujja S."/>
            <person name="Saif S."/>
            <person name="Birren B."/>
        </authorList>
    </citation>
    <scope>NUCLEOTIDE SEQUENCE</scope>
    <source>
        <strain evidence="2">CBS 7841</strain>
    </source>
</reference>
<dbReference type="GeneID" id="91085455"/>
<dbReference type="Proteomes" id="UP000094043">
    <property type="component" value="Chromosome 2"/>
</dbReference>
<evidence type="ECO:0000313" key="2">
    <source>
        <dbReference type="EMBL" id="WVN86083.1"/>
    </source>
</evidence>
<sequence>MPGLITDGSASPSDSGSDDGHSNQNSTTANGYGTASSFLSHVPGRPLADGNSQRLSSANSSMQYTASQGNAASRNFDNPYGISIAPTADGKYGASFQLVFNAREECDVAIQVEPPGGQITREQWKEQTFTEAPMQTEEDAPLSISQLVDSICTDAGLRGKDPESVALMKETATDDAKYHLGKVYDLIDPNRDDSRVSQLGWCNHWPRRM</sequence>
<feature type="compositionally biased region" description="Polar residues" evidence="1">
    <location>
        <begin position="23"/>
        <end position="39"/>
    </location>
</feature>